<protein>
    <recommendedName>
        <fullName evidence="6">Major facilitator superfamily (MFS) profile domain-containing protein</fullName>
    </recommendedName>
</protein>
<dbReference type="SUPFAM" id="SSF103473">
    <property type="entry name" value="MFS general substrate transporter"/>
    <property type="match status" value="1"/>
</dbReference>
<dbReference type="InterPro" id="IPR036259">
    <property type="entry name" value="MFS_trans_sf"/>
</dbReference>
<dbReference type="InterPro" id="IPR049680">
    <property type="entry name" value="FLVCR1-2_SLC49-like"/>
</dbReference>
<keyword evidence="2 5" id="KW-0812">Transmembrane</keyword>
<dbReference type="PANTHER" id="PTHR10924">
    <property type="entry name" value="MAJOR FACILITATOR SUPERFAMILY PROTEIN-RELATED"/>
    <property type="match status" value="1"/>
</dbReference>
<dbReference type="EMBL" id="RRYP01009354">
    <property type="protein sequence ID" value="TNV79121.1"/>
    <property type="molecule type" value="Genomic_DNA"/>
</dbReference>
<dbReference type="GO" id="GO:0022857">
    <property type="term" value="F:transmembrane transporter activity"/>
    <property type="evidence" value="ECO:0007669"/>
    <property type="project" value="InterPro"/>
</dbReference>
<keyword evidence="4 5" id="KW-0472">Membrane</keyword>
<sequence>MNGFSPVAEIIARIYNCSPIIVQLQTVIFILMFVPSNFIVIFVLDKFGLRFTQVLGACMMVFGCWLRYIVSAYNEFWIISFGTAIAAYGQVSFLNTISSVASGWFGDKERAISTALGTISTPLGVIVGFIVPSAMLSEEDEKNPIEGQRKFCNYLLVQNGIATISAILLIIMARDKPPTPPSESASLPRPRFSFGKDFGNLLRNKSYLIIVLDYALLYGTVSAIGAIISSLTSPYNYSGKDNSLFGSLFISCGITGSIICGILLDKFPKYKLAVLIVAGTSVVFLLFSFITLPSSQSAIFGLNLAILGFFAVPMSPISFAFSVELTYPTPDAVSNGMMVLASKAYGALLSVVGGILTKKYSPLYAIGLFSLNNLIALIASFFIKEELRRLRPKFVMEEVKETNDKEQLIE</sequence>
<dbReference type="InterPro" id="IPR011701">
    <property type="entry name" value="MFS"/>
</dbReference>
<feature type="transmembrane region" description="Helical" evidence="5">
    <location>
        <begin position="51"/>
        <end position="70"/>
    </location>
</feature>
<evidence type="ECO:0000256" key="2">
    <source>
        <dbReference type="ARBA" id="ARBA00022692"/>
    </source>
</evidence>
<dbReference type="Pfam" id="PF07690">
    <property type="entry name" value="MFS_1"/>
    <property type="match status" value="1"/>
</dbReference>
<dbReference type="AlphaFoldDB" id="A0A8J8NS24"/>
<reference evidence="7" key="1">
    <citation type="submission" date="2019-06" db="EMBL/GenBank/DDBJ databases">
        <authorList>
            <person name="Zheng W."/>
        </authorList>
    </citation>
    <scope>NUCLEOTIDE SEQUENCE</scope>
    <source>
        <strain evidence="7">QDHG01</strain>
    </source>
</reference>
<feature type="transmembrane region" description="Helical" evidence="5">
    <location>
        <begin position="207"/>
        <end position="232"/>
    </location>
</feature>
<evidence type="ECO:0000313" key="7">
    <source>
        <dbReference type="EMBL" id="TNV79121.1"/>
    </source>
</evidence>
<dbReference type="InterPro" id="IPR020846">
    <property type="entry name" value="MFS_dom"/>
</dbReference>
<dbReference type="PANTHER" id="PTHR10924:SF6">
    <property type="entry name" value="SOLUTE CARRIER FAMILY 49 MEMBER A3"/>
    <property type="match status" value="1"/>
</dbReference>
<comment type="subcellular location">
    <subcellularLocation>
        <location evidence="1">Membrane</location>
        <topology evidence="1">Multi-pass membrane protein</topology>
    </subcellularLocation>
</comment>
<dbReference type="Gene3D" id="1.20.1250.20">
    <property type="entry name" value="MFS general substrate transporter like domains"/>
    <property type="match status" value="2"/>
</dbReference>
<organism evidence="7 8">
    <name type="scientific">Halteria grandinella</name>
    <dbReference type="NCBI Taxonomy" id="5974"/>
    <lineage>
        <taxon>Eukaryota</taxon>
        <taxon>Sar</taxon>
        <taxon>Alveolata</taxon>
        <taxon>Ciliophora</taxon>
        <taxon>Intramacronucleata</taxon>
        <taxon>Spirotrichea</taxon>
        <taxon>Stichotrichia</taxon>
        <taxon>Sporadotrichida</taxon>
        <taxon>Halteriidae</taxon>
        <taxon>Halteria</taxon>
    </lineage>
</organism>
<feature type="transmembrane region" description="Helical" evidence="5">
    <location>
        <begin position="298"/>
        <end position="323"/>
    </location>
</feature>
<evidence type="ECO:0000313" key="8">
    <source>
        <dbReference type="Proteomes" id="UP000785679"/>
    </source>
</evidence>
<evidence type="ECO:0000256" key="3">
    <source>
        <dbReference type="ARBA" id="ARBA00022989"/>
    </source>
</evidence>
<feature type="transmembrane region" description="Helical" evidence="5">
    <location>
        <begin position="20"/>
        <end position="44"/>
    </location>
</feature>
<evidence type="ECO:0000256" key="5">
    <source>
        <dbReference type="SAM" id="Phobius"/>
    </source>
</evidence>
<feature type="transmembrane region" description="Helical" evidence="5">
    <location>
        <begin position="244"/>
        <end position="265"/>
    </location>
</feature>
<gene>
    <name evidence="7" type="ORF">FGO68_gene16126</name>
</gene>
<proteinExistence type="predicted"/>
<feature type="transmembrane region" description="Helical" evidence="5">
    <location>
        <begin position="363"/>
        <end position="383"/>
    </location>
</feature>
<dbReference type="Proteomes" id="UP000785679">
    <property type="component" value="Unassembled WGS sequence"/>
</dbReference>
<dbReference type="PROSITE" id="PS50850">
    <property type="entry name" value="MFS"/>
    <property type="match status" value="1"/>
</dbReference>
<feature type="transmembrane region" description="Helical" evidence="5">
    <location>
        <begin position="335"/>
        <end position="357"/>
    </location>
</feature>
<feature type="transmembrane region" description="Helical" evidence="5">
    <location>
        <begin position="115"/>
        <end position="135"/>
    </location>
</feature>
<feature type="domain" description="Major facilitator superfamily (MFS) profile" evidence="6">
    <location>
        <begin position="1"/>
        <end position="388"/>
    </location>
</feature>
<evidence type="ECO:0000256" key="1">
    <source>
        <dbReference type="ARBA" id="ARBA00004141"/>
    </source>
</evidence>
<keyword evidence="3 5" id="KW-1133">Transmembrane helix</keyword>
<evidence type="ECO:0000259" key="6">
    <source>
        <dbReference type="PROSITE" id="PS50850"/>
    </source>
</evidence>
<feature type="transmembrane region" description="Helical" evidence="5">
    <location>
        <begin position="272"/>
        <end position="292"/>
    </location>
</feature>
<dbReference type="GO" id="GO:0016020">
    <property type="term" value="C:membrane"/>
    <property type="evidence" value="ECO:0007669"/>
    <property type="project" value="UniProtKB-SubCell"/>
</dbReference>
<feature type="transmembrane region" description="Helical" evidence="5">
    <location>
        <begin position="155"/>
        <end position="173"/>
    </location>
</feature>
<evidence type="ECO:0000256" key="4">
    <source>
        <dbReference type="ARBA" id="ARBA00023136"/>
    </source>
</evidence>
<dbReference type="OrthoDB" id="312103at2759"/>
<keyword evidence="8" id="KW-1185">Reference proteome</keyword>
<comment type="caution">
    <text evidence="7">The sequence shown here is derived from an EMBL/GenBank/DDBJ whole genome shotgun (WGS) entry which is preliminary data.</text>
</comment>
<accession>A0A8J8NS24</accession>
<name>A0A8J8NS24_HALGN</name>